<evidence type="ECO:0000313" key="3">
    <source>
        <dbReference type="Proteomes" id="UP001228905"/>
    </source>
</evidence>
<sequence length="127" mass="14141">MTRHLDVAGKSGVVYRYRPLSEDMPVTLAGANYLILEGQGENVTIARVGESDCLYRDVDEVREQAGRRRGRVSLFVRLNVSGEARRQEQADILAAQERAEAENRVERPVRPAPKRKPAGRGKAPLDS</sequence>
<keyword evidence="3" id="KW-1185">Reference proteome</keyword>
<dbReference type="Proteomes" id="UP001228905">
    <property type="component" value="Unassembled WGS sequence"/>
</dbReference>
<accession>A0ABU0ILX4</accession>
<evidence type="ECO:0000256" key="1">
    <source>
        <dbReference type="SAM" id="MobiDB-lite"/>
    </source>
</evidence>
<organism evidence="2 3">
    <name type="scientific">Caulobacter ginsengisoli</name>
    <dbReference type="NCBI Taxonomy" id="400775"/>
    <lineage>
        <taxon>Bacteria</taxon>
        <taxon>Pseudomonadati</taxon>
        <taxon>Pseudomonadota</taxon>
        <taxon>Alphaproteobacteria</taxon>
        <taxon>Caulobacterales</taxon>
        <taxon>Caulobacteraceae</taxon>
        <taxon>Caulobacter</taxon>
    </lineage>
</organism>
<name>A0ABU0ILX4_9CAUL</name>
<evidence type="ECO:0000313" key="2">
    <source>
        <dbReference type="EMBL" id="MDQ0463010.1"/>
    </source>
</evidence>
<reference evidence="2 3" key="1">
    <citation type="submission" date="2023-07" db="EMBL/GenBank/DDBJ databases">
        <title>Genomic Encyclopedia of Type Strains, Phase IV (KMG-IV): sequencing the most valuable type-strain genomes for metagenomic binning, comparative biology and taxonomic classification.</title>
        <authorList>
            <person name="Goeker M."/>
        </authorList>
    </citation>
    <scope>NUCLEOTIDE SEQUENCE [LARGE SCALE GENOMIC DNA]</scope>
    <source>
        <strain evidence="2 3">DSM 18695</strain>
    </source>
</reference>
<feature type="region of interest" description="Disordered" evidence="1">
    <location>
        <begin position="97"/>
        <end position="127"/>
    </location>
</feature>
<proteinExistence type="predicted"/>
<feature type="compositionally biased region" description="Basic and acidic residues" evidence="1">
    <location>
        <begin position="97"/>
        <end position="109"/>
    </location>
</feature>
<gene>
    <name evidence="2" type="ORF">QO010_000758</name>
</gene>
<protein>
    <submittedName>
        <fullName evidence="2">Uncharacterized protein</fullName>
    </submittedName>
</protein>
<comment type="caution">
    <text evidence="2">The sequence shown here is derived from an EMBL/GenBank/DDBJ whole genome shotgun (WGS) entry which is preliminary data.</text>
</comment>
<dbReference type="EMBL" id="JAUSVS010000001">
    <property type="protein sequence ID" value="MDQ0463010.1"/>
    <property type="molecule type" value="Genomic_DNA"/>
</dbReference>
<dbReference type="RefSeq" id="WP_307346169.1">
    <property type="nucleotide sequence ID" value="NZ_JAUSVS010000001.1"/>
</dbReference>